<accession>A0A7J8HRE6</accession>
<feature type="region of interest" description="Disordered" evidence="1">
    <location>
        <begin position="55"/>
        <end position="80"/>
    </location>
</feature>
<name>A0A7J8HRE6_ROUAE</name>
<keyword evidence="3" id="KW-1185">Reference proteome</keyword>
<evidence type="ECO:0000313" key="3">
    <source>
        <dbReference type="Proteomes" id="UP000593571"/>
    </source>
</evidence>
<gene>
    <name evidence="2" type="ORF">HJG63_011034</name>
</gene>
<evidence type="ECO:0000313" key="2">
    <source>
        <dbReference type="EMBL" id="KAF6474907.1"/>
    </source>
</evidence>
<organism evidence="2 3">
    <name type="scientific">Rousettus aegyptiacus</name>
    <name type="common">Egyptian fruit bat</name>
    <name type="synonym">Pteropus aegyptiacus</name>
    <dbReference type="NCBI Taxonomy" id="9407"/>
    <lineage>
        <taxon>Eukaryota</taxon>
        <taxon>Metazoa</taxon>
        <taxon>Chordata</taxon>
        <taxon>Craniata</taxon>
        <taxon>Vertebrata</taxon>
        <taxon>Euteleostomi</taxon>
        <taxon>Mammalia</taxon>
        <taxon>Eutheria</taxon>
        <taxon>Laurasiatheria</taxon>
        <taxon>Chiroptera</taxon>
        <taxon>Yinpterochiroptera</taxon>
        <taxon>Pteropodoidea</taxon>
        <taxon>Pteropodidae</taxon>
        <taxon>Rousettinae</taxon>
        <taxon>Rousettus</taxon>
    </lineage>
</organism>
<comment type="caution">
    <text evidence="2">The sequence shown here is derived from an EMBL/GenBank/DDBJ whole genome shotgun (WGS) entry which is preliminary data.</text>
</comment>
<sequence length="140" mass="15731">MLRRKSKIKALPCGLERLGPVTCGQIYIRARSLPTSHSMSRTHELQLRHRSWREMGKQREEGRIHTSKLGPGGPNGRLTAHAERQSEGPSWIQGWSGKLGWRKLGQLQEGAFLLTLSPVGLNLIKYVNLLLIPSNLISFT</sequence>
<feature type="compositionally biased region" description="Basic and acidic residues" evidence="1">
    <location>
        <begin position="55"/>
        <end position="64"/>
    </location>
</feature>
<reference evidence="2 3" key="1">
    <citation type="journal article" date="2020" name="Nature">
        <title>Six reference-quality genomes reveal evolution of bat adaptations.</title>
        <authorList>
            <person name="Jebb D."/>
            <person name="Huang Z."/>
            <person name="Pippel M."/>
            <person name="Hughes G.M."/>
            <person name="Lavrichenko K."/>
            <person name="Devanna P."/>
            <person name="Winkler S."/>
            <person name="Jermiin L.S."/>
            <person name="Skirmuntt E.C."/>
            <person name="Katzourakis A."/>
            <person name="Burkitt-Gray L."/>
            <person name="Ray D.A."/>
            <person name="Sullivan K.A.M."/>
            <person name="Roscito J.G."/>
            <person name="Kirilenko B.M."/>
            <person name="Davalos L.M."/>
            <person name="Corthals A.P."/>
            <person name="Power M.L."/>
            <person name="Jones G."/>
            <person name="Ransome R.D."/>
            <person name="Dechmann D.K.N."/>
            <person name="Locatelli A.G."/>
            <person name="Puechmaille S.J."/>
            <person name="Fedrigo O."/>
            <person name="Jarvis E.D."/>
            <person name="Hiller M."/>
            <person name="Vernes S.C."/>
            <person name="Myers E.W."/>
            <person name="Teeling E.C."/>
        </authorList>
    </citation>
    <scope>NUCLEOTIDE SEQUENCE [LARGE SCALE GENOMIC DNA]</scope>
    <source>
        <strain evidence="2">MRouAeg1</strain>
        <tissue evidence="2">Muscle</tissue>
    </source>
</reference>
<dbReference type="AlphaFoldDB" id="A0A7J8HRE6"/>
<dbReference type="EMBL" id="JACASE010000004">
    <property type="protein sequence ID" value="KAF6474907.1"/>
    <property type="molecule type" value="Genomic_DNA"/>
</dbReference>
<proteinExistence type="predicted"/>
<dbReference type="Proteomes" id="UP000593571">
    <property type="component" value="Unassembled WGS sequence"/>
</dbReference>
<protein>
    <submittedName>
        <fullName evidence="2">Uncharacterized protein</fullName>
    </submittedName>
</protein>
<evidence type="ECO:0000256" key="1">
    <source>
        <dbReference type="SAM" id="MobiDB-lite"/>
    </source>
</evidence>